<evidence type="ECO:0000256" key="3">
    <source>
        <dbReference type="ARBA" id="ARBA00023163"/>
    </source>
</evidence>
<dbReference type="GO" id="GO:0000127">
    <property type="term" value="C:transcription factor TFIIIC complex"/>
    <property type="evidence" value="ECO:0007669"/>
    <property type="project" value="InterPro"/>
</dbReference>
<feature type="compositionally biased region" description="Basic and acidic residues" evidence="5">
    <location>
        <begin position="389"/>
        <end position="398"/>
    </location>
</feature>
<dbReference type="InParanoid" id="A0A165PAB3"/>
<evidence type="ECO:0000256" key="5">
    <source>
        <dbReference type="SAM" id="MobiDB-lite"/>
    </source>
</evidence>
<feature type="domain" description="Transcription factor IIIC subunit 5 HTH" evidence="6">
    <location>
        <begin position="207"/>
        <end position="362"/>
    </location>
</feature>
<dbReference type="InterPro" id="IPR042536">
    <property type="entry name" value="TFIIIC_tauA_Sfc1"/>
</dbReference>
<protein>
    <recommendedName>
        <fullName evidence="10">RNA polymerase III transcription factor IIIC subunit</fullName>
    </recommendedName>
</protein>
<dbReference type="GO" id="GO:0006384">
    <property type="term" value="P:transcription initiation at RNA polymerase III promoter"/>
    <property type="evidence" value="ECO:0007669"/>
    <property type="project" value="InterPro"/>
</dbReference>
<organism evidence="8 9">
    <name type="scientific">Neolentinus lepideus HHB14362 ss-1</name>
    <dbReference type="NCBI Taxonomy" id="1314782"/>
    <lineage>
        <taxon>Eukaryota</taxon>
        <taxon>Fungi</taxon>
        <taxon>Dikarya</taxon>
        <taxon>Basidiomycota</taxon>
        <taxon>Agaricomycotina</taxon>
        <taxon>Agaricomycetes</taxon>
        <taxon>Gloeophyllales</taxon>
        <taxon>Gloeophyllaceae</taxon>
        <taxon>Neolentinus</taxon>
    </lineage>
</organism>
<dbReference type="EMBL" id="KV425615">
    <property type="protein sequence ID" value="KZT20750.1"/>
    <property type="molecule type" value="Genomic_DNA"/>
</dbReference>
<dbReference type="InterPro" id="IPR041499">
    <property type="entry name" value="Tfc1/Sfc1_N"/>
</dbReference>
<gene>
    <name evidence="8" type="ORF">NEOLEDRAFT_1140279</name>
</gene>
<dbReference type="Proteomes" id="UP000076761">
    <property type="component" value="Unassembled WGS sequence"/>
</dbReference>
<keyword evidence="2" id="KW-0238">DNA-binding</keyword>
<feature type="domain" description="Transcription factor IIIC subunit Tfc1/Sfc1 triple barrel" evidence="7">
    <location>
        <begin position="28"/>
        <end position="143"/>
    </location>
</feature>
<evidence type="ECO:0000259" key="7">
    <source>
        <dbReference type="Pfam" id="PF17682"/>
    </source>
</evidence>
<evidence type="ECO:0000259" key="6">
    <source>
        <dbReference type="Pfam" id="PF09734"/>
    </source>
</evidence>
<dbReference type="GO" id="GO:0001003">
    <property type="term" value="F:RNA polymerase III type 2 promoter sequence-specific DNA binding"/>
    <property type="evidence" value="ECO:0007669"/>
    <property type="project" value="TreeGrafter"/>
</dbReference>
<dbReference type="FunCoup" id="A0A165PAB3">
    <property type="interactions" value="387"/>
</dbReference>
<dbReference type="GO" id="GO:0005634">
    <property type="term" value="C:nucleus"/>
    <property type="evidence" value="ECO:0007669"/>
    <property type="project" value="UniProtKB-SubCell"/>
</dbReference>
<evidence type="ECO:0000256" key="1">
    <source>
        <dbReference type="ARBA" id="ARBA00004123"/>
    </source>
</evidence>
<proteinExistence type="predicted"/>
<dbReference type="PANTHER" id="PTHR13230">
    <property type="entry name" value="GENERAL TRANSCRIPTION FACTOR IIIC, POLYPEPTIDE 5"/>
    <property type="match status" value="1"/>
</dbReference>
<dbReference type="InterPro" id="IPR040454">
    <property type="entry name" value="TF_IIIC_Tfc1/Sfc1"/>
</dbReference>
<dbReference type="PANTHER" id="PTHR13230:SF5">
    <property type="entry name" value="GENERAL TRANSCRIPTION FACTOR 3C POLYPEPTIDE 5"/>
    <property type="match status" value="1"/>
</dbReference>
<evidence type="ECO:0000256" key="4">
    <source>
        <dbReference type="ARBA" id="ARBA00023242"/>
    </source>
</evidence>
<keyword evidence="9" id="KW-1185">Reference proteome</keyword>
<dbReference type="AlphaFoldDB" id="A0A165PAB3"/>
<sequence length="536" mass="61068">METEGSNQEKAGLSFQALERHLPSKSFYSVEYPGYVCPTSIPTAINNLGGQMSLDNAFKRTASKNDSLLELRLRADNPFAHPIPGENVSTSNILLKVVKRKRRKLRPSEGDERSAHIGDYTVEALGIVPKTVRFRSMADYQYQPAEEDPVVKLRRAIDSMDFEGICSYTFPEEKEDYTITHRTIMQIDPQLTGEVPAEPNFISNLRMFPPPLFSRQSVPQNYGFKSNPMSTVTTFVDDNEEERKRLINRSRWKGYGAVSIVFADPAVPSKPFPQVEEVRDQVDQPLLKRLEQYFEERPVWTRLALLNQFTPLEAREIHNSKTMLPLISYTFSDGPWRDTLIRFGYDPRTDMYARFYQRIYFRNVNHPIVRPSVVNRRHDGRSATLAPSADEHGQSIETDQRNSHIFDGVILTKETAAFQLCDIHDQLLRDMIGDEDSVREACNERDGWYTTSAFESIKTVLRHKFFSLVDGHIATDEECLALLSSDPAAARPAPFGGRKIRYGKHNMAKGALAPEDAAAIRLRAALEQNRQTSSQR</sequence>
<evidence type="ECO:0008006" key="10">
    <source>
        <dbReference type="Google" id="ProtNLM"/>
    </source>
</evidence>
<name>A0A165PAB3_9AGAM</name>
<comment type="subcellular location">
    <subcellularLocation>
        <location evidence="1">Nucleus</location>
    </subcellularLocation>
</comment>
<keyword evidence="3" id="KW-0804">Transcription</keyword>
<dbReference type="OrthoDB" id="5598268at2759"/>
<evidence type="ECO:0000256" key="2">
    <source>
        <dbReference type="ARBA" id="ARBA00023125"/>
    </source>
</evidence>
<accession>A0A165PAB3</accession>
<dbReference type="GO" id="GO:0001002">
    <property type="term" value="F:RNA polymerase III type 1 promoter sequence-specific DNA binding"/>
    <property type="evidence" value="ECO:0007669"/>
    <property type="project" value="TreeGrafter"/>
</dbReference>
<dbReference type="Pfam" id="PF17682">
    <property type="entry name" value="Tau95_N"/>
    <property type="match status" value="1"/>
</dbReference>
<keyword evidence="4" id="KW-0539">Nucleus</keyword>
<dbReference type="STRING" id="1314782.A0A165PAB3"/>
<dbReference type="InterPro" id="IPR019136">
    <property type="entry name" value="TF_IIIC_su-5_HTH"/>
</dbReference>
<feature type="region of interest" description="Disordered" evidence="5">
    <location>
        <begin position="379"/>
        <end position="398"/>
    </location>
</feature>
<dbReference type="Gene3D" id="3.30.200.160">
    <property type="entry name" value="TFIIIC, subcomplex tauA, subunit Sfc1, barrel domain"/>
    <property type="match status" value="1"/>
</dbReference>
<dbReference type="Pfam" id="PF09734">
    <property type="entry name" value="Tau95"/>
    <property type="match status" value="1"/>
</dbReference>
<evidence type="ECO:0000313" key="8">
    <source>
        <dbReference type="EMBL" id="KZT20750.1"/>
    </source>
</evidence>
<evidence type="ECO:0000313" key="9">
    <source>
        <dbReference type="Proteomes" id="UP000076761"/>
    </source>
</evidence>
<reference evidence="8 9" key="1">
    <citation type="journal article" date="2016" name="Mol. Biol. Evol.">
        <title>Comparative Genomics of Early-Diverging Mushroom-Forming Fungi Provides Insights into the Origins of Lignocellulose Decay Capabilities.</title>
        <authorList>
            <person name="Nagy L.G."/>
            <person name="Riley R."/>
            <person name="Tritt A."/>
            <person name="Adam C."/>
            <person name="Daum C."/>
            <person name="Floudas D."/>
            <person name="Sun H."/>
            <person name="Yadav J.S."/>
            <person name="Pangilinan J."/>
            <person name="Larsson K.H."/>
            <person name="Matsuura K."/>
            <person name="Barry K."/>
            <person name="Labutti K."/>
            <person name="Kuo R."/>
            <person name="Ohm R.A."/>
            <person name="Bhattacharya S.S."/>
            <person name="Shirouzu T."/>
            <person name="Yoshinaga Y."/>
            <person name="Martin F.M."/>
            <person name="Grigoriev I.V."/>
            <person name="Hibbett D.S."/>
        </authorList>
    </citation>
    <scope>NUCLEOTIDE SEQUENCE [LARGE SCALE GENOMIC DNA]</scope>
    <source>
        <strain evidence="8 9">HHB14362 ss-1</strain>
    </source>
</reference>